<dbReference type="Pfam" id="PF06793">
    <property type="entry name" value="UPF0262"/>
    <property type="match status" value="1"/>
</dbReference>
<name>A0A285JGE7_9RHOB</name>
<gene>
    <name evidence="2" type="ORF">SAMN06297129_3748</name>
</gene>
<dbReference type="Proteomes" id="UP000231655">
    <property type="component" value="Unassembled WGS sequence"/>
</dbReference>
<sequence>MIMSRIAHIELDDRNLPPPTPEIEQERRVAIFDLMEENSFSLPKRDDRLVPEGPYRLGLSIRDKRLVFDVQTENGGPAAQFLLSLGPFRQVVKDYFAICKSYFDAVKNLPPAQIETIDMARRGIHDEGARVLVERLEGKAIVDHDTARRLFTLICVLHFGG</sequence>
<dbReference type="AlphaFoldDB" id="A0A285JGE7"/>
<protein>
    <recommendedName>
        <fullName evidence="1">UPF0262 protein SAMN06297129_3748</fullName>
    </recommendedName>
</protein>
<dbReference type="HAMAP" id="MF_00678">
    <property type="entry name" value="UPF0262"/>
    <property type="match status" value="1"/>
</dbReference>
<evidence type="ECO:0000313" key="2">
    <source>
        <dbReference type="EMBL" id="SNY59380.1"/>
    </source>
</evidence>
<accession>A0A285JGE7</accession>
<organism evidence="2 3">
    <name type="scientific">Pseudooceanicola antarcticus</name>
    <dbReference type="NCBI Taxonomy" id="1247613"/>
    <lineage>
        <taxon>Bacteria</taxon>
        <taxon>Pseudomonadati</taxon>
        <taxon>Pseudomonadota</taxon>
        <taxon>Alphaproteobacteria</taxon>
        <taxon>Rhodobacterales</taxon>
        <taxon>Paracoccaceae</taxon>
        <taxon>Pseudooceanicola</taxon>
    </lineage>
</organism>
<evidence type="ECO:0000256" key="1">
    <source>
        <dbReference type="HAMAP-Rule" id="MF_00678"/>
    </source>
</evidence>
<proteinExistence type="inferred from homology"/>
<reference evidence="2 3" key="1">
    <citation type="submission" date="2017-09" db="EMBL/GenBank/DDBJ databases">
        <authorList>
            <person name="Ehlers B."/>
            <person name="Leendertz F.H."/>
        </authorList>
    </citation>
    <scope>NUCLEOTIDE SEQUENCE [LARGE SCALE GENOMIC DNA]</scope>
    <source>
        <strain evidence="2 3">CGMCC 1.12662</strain>
    </source>
</reference>
<comment type="similarity">
    <text evidence="1">Belongs to the UPF0262 family.</text>
</comment>
<dbReference type="EMBL" id="OBEA01000009">
    <property type="protein sequence ID" value="SNY59380.1"/>
    <property type="molecule type" value="Genomic_DNA"/>
</dbReference>
<dbReference type="NCBIfam" id="NF002769">
    <property type="entry name" value="PRK02853.1"/>
    <property type="match status" value="1"/>
</dbReference>
<dbReference type="PIRSF" id="PIRSF032146">
    <property type="entry name" value="UCP032146"/>
    <property type="match status" value="1"/>
</dbReference>
<evidence type="ECO:0000313" key="3">
    <source>
        <dbReference type="Proteomes" id="UP000231655"/>
    </source>
</evidence>
<dbReference type="InterPro" id="IPR008321">
    <property type="entry name" value="UCP032146"/>
</dbReference>